<comment type="caution">
    <text evidence="1">The sequence shown here is derived from an EMBL/GenBank/DDBJ whole genome shotgun (WGS) entry which is preliminary data.</text>
</comment>
<proteinExistence type="predicted"/>
<dbReference type="AlphaFoldDB" id="A0A0G1HVB1"/>
<sequence length="224" mass="25034">MEKITNTPLSEKEKLIQAVYAEKKGRESFGENPFTCYVNIDSPEPDLSQITATLLDELRSRPREAFLWTKAWDKSIVGLNPKETPGCHLLDGTDVRGKLYVPVMTTAPVAVEQMVRLLPEGDLAVLGINAEAVTIDAFLICHLHLVNELIWDITIAESGEGRPSASHYKQAVESVAERGFVTMLMTEEEILETKLRNPQTSLRIYGSMVNKYVPKIMGAVIKYK</sequence>
<organism evidence="1 2">
    <name type="scientific">Candidatus Collierbacteria bacterium GW2011_GWB2_44_22</name>
    <dbReference type="NCBI Taxonomy" id="1618387"/>
    <lineage>
        <taxon>Bacteria</taxon>
        <taxon>Candidatus Collieribacteriota</taxon>
    </lineage>
</organism>
<reference evidence="1 2" key="1">
    <citation type="journal article" date="2015" name="Nature">
        <title>rRNA introns, odd ribosomes, and small enigmatic genomes across a large radiation of phyla.</title>
        <authorList>
            <person name="Brown C.T."/>
            <person name="Hug L.A."/>
            <person name="Thomas B.C."/>
            <person name="Sharon I."/>
            <person name="Castelle C.J."/>
            <person name="Singh A."/>
            <person name="Wilkins M.J."/>
            <person name="Williams K.H."/>
            <person name="Banfield J.F."/>
        </authorList>
    </citation>
    <scope>NUCLEOTIDE SEQUENCE [LARGE SCALE GENOMIC DNA]</scope>
</reference>
<dbReference type="Proteomes" id="UP000034006">
    <property type="component" value="Unassembled WGS sequence"/>
</dbReference>
<dbReference type="EMBL" id="LCIH01000017">
    <property type="protein sequence ID" value="KKT51056.1"/>
    <property type="molecule type" value="Genomic_DNA"/>
</dbReference>
<name>A0A0G1HVB1_9BACT</name>
<accession>A0A0G1HVB1</accession>
<gene>
    <name evidence="1" type="ORF">UW44_C0017G0006</name>
</gene>
<dbReference type="STRING" id="1618387.UW44_C0017G0006"/>
<protein>
    <submittedName>
        <fullName evidence="1">Uncharacterized protein</fullName>
    </submittedName>
</protein>
<evidence type="ECO:0000313" key="1">
    <source>
        <dbReference type="EMBL" id="KKT51056.1"/>
    </source>
</evidence>
<evidence type="ECO:0000313" key="2">
    <source>
        <dbReference type="Proteomes" id="UP000034006"/>
    </source>
</evidence>